<reference evidence="2 3" key="1">
    <citation type="journal article" date="2019" name="Commun. Biol.">
        <title>The bagworm genome reveals a unique fibroin gene that provides high tensile strength.</title>
        <authorList>
            <person name="Kono N."/>
            <person name="Nakamura H."/>
            <person name="Ohtoshi R."/>
            <person name="Tomita M."/>
            <person name="Numata K."/>
            <person name="Arakawa K."/>
        </authorList>
    </citation>
    <scope>NUCLEOTIDE SEQUENCE [LARGE SCALE GENOMIC DNA]</scope>
</reference>
<evidence type="ECO:0000259" key="1">
    <source>
        <dbReference type="Pfam" id="PF13843"/>
    </source>
</evidence>
<keyword evidence="3" id="KW-1185">Reference proteome</keyword>
<proteinExistence type="predicted"/>
<name>A0A4C1W9V4_EUMVA</name>
<gene>
    <name evidence="2" type="primary">PGBD4</name>
    <name evidence="2" type="ORF">EVAR_40046_1</name>
</gene>
<sequence>MGPVRFTRKNIPEDVKKMKKKCLKGKIIARHSSDVMVLAWTDARIVSMISIFHDNSTYMGKRGGQECEKPICRGSISHCIIANEAALASRTRSQYEIADTTTTRQDATAFAYSLVLGSPIVSKGNKFPYWGFGSSRLDCGDEVRHPSYLVPKGSAKRGLEKSASVL</sequence>
<evidence type="ECO:0000313" key="3">
    <source>
        <dbReference type="Proteomes" id="UP000299102"/>
    </source>
</evidence>
<comment type="caution">
    <text evidence="2">The sequence shown here is derived from an EMBL/GenBank/DDBJ whole genome shotgun (WGS) entry which is preliminary data.</text>
</comment>
<dbReference type="EMBL" id="BGZK01000506">
    <property type="protein sequence ID" value="GBP47650.1"/>
    <property type="molecule type" value="Genomic_DNA"/>
</dbReference>
<protein>
    <submittedName>
        <fullName evidence="2">PiggyBac transposable element-derived protein 4</fullName>
    </submittedName>
</protein>
<organism evidence="2 3">
    <name type="scientific">Eumeta variegata</name>
    <name type="common">Bagworm moth</name>
    <name type="synonym">Eumeta japonica</name>
    <dbReference type="NCBI Taxonomy" id="151549"/>
    <lineage>
        <taxon>Eukaryota</taxon>
        <taxon>Metazoa</taxon>
        <taxon>Ecdysozoa</taxon>
        <taxon>Arthropoda</taxon>
        <taxon>Hexapoda</taxon>
        <taxon>Insecta</taxon>
        <taxon>Pterygota</taxon>
        <taxon>Neoptera</taxon>
        <taxon>Endopterygota</taxon>
        <taxon>Lepidoptera</taxon>
        <taxon>Glossata</taxon>
        <taxon>Ditrysia</taxon>
        <taxon>Tineoidea</taxon>
        <taxon>Psychidae</taxon>
        <taxon>Oiketicinae</taxon>
        <taxon>Eumeta</taxon>
    </lineage>
</organism>
<feature type="domain" description="PiggyBac transposable element-derived protein" evidence="1">
    <location>
        <begin position="1"/>
        <end position="57"/>
    </location>
</feature>
<dbReference type="OrthoDB" id="75807at2759"/>
<accession>A0A4C1W9V4</accession>
<dbReference type="Proteomes" id="UP000299102">
    <property type="component" value="Unassembled WGS sequence"/>
</dbReference>
<evidence type="ECO:0000313" key="2">
    <source>
        <dbReference type="EMBL" id="GBP47650.1"/>
    </source>
</evidence>
<dbReference type="InterPro" id="IPR029526">
    <property type="entry name" value="PGBD"/>
</dbReference>
<dbReference type="AlphaFoldDB" id="A0A4C1W9V4"/>
<dbReference type="Pfam" id="PF13843">
    <property type="entry name" value="DDE_Tnp_1_7"/>
    <property type="match status" value="1"/>
</dbReference>